<dbReference type="Pfam" id="PF10617">
    <property type="entry name" value="DUF2474"/>
    <property type="match status" value="1"/>
</dbReference>
<organism evidence="2 3">
    <name type="scientific">Vibrio agarilyticus</name>
    <dbReference type="NCBI Taxonomy" id="2726741"/>
    <lineage>
        <taxon>Bacteria</taxon>
        <taxon>Pseudomonadati</taxon>
        <taxon>Pseudomonadota</taxon>
        <taxon>Gammaproteobacteria</taxon>
        <taxon>Vibrionales</taxon>
        <taxon>Vibrionaceae</taxon>
        <taxon>Vibrio</taxon>
    </lineage>
</organism>
<keyword evidence="1" id="KW-0472">Membrane</keyword>
<evidence type="ECO:0000256" key="1">
    <source>
        <dbReference type="SAM" id="Phobius"/>
    </source>
</evidence>
<dbReference type="InterPro" id="IPR018895">
    <property type="entry name" value="DUF2474"/>
</dbReference>
<proteinExistence type="predicted"/>
<feature type="transmembrane region" description="Helical" evidence="1">
    <location>
        <begin position="14"/>
        <end position="35"/>
    </location>
</feature>
<name>A0A7X8TNX5_9VIBR</name>
<evidence type="ECO:0000313" key="2">
    <source>
        <dbReference type="EMBL" id="NLS12094.1"/>
    </source>
</evidence>
<accession>A0A7X8TNX5</accession>
<reference evidence="2 3" key="1">
    <citation type="submission" date="2020-04" db="EMBL/GenBank/DDBJ databases">
        <title>Vibrio sp. SM6, a novel species isolated from seawater.</title>
        <authorList>
            <person name="Wang X."/>
        </authorList>
    </citation>
    <scope>NUCLEOTIDE SEQUENCE [LARGE SCALE GENOMIC DNA]</scope>
    <source>
        <strain evidence="2 3">SM6</strain>
    </source>
</reference>
<keyword evidence="3" id="KW-1185">Reference proteome</keyword>
<dbReference type="Proteomes" id="UP000535589">
    <property type="component" value="Unassembled WGS sequence"/>
</dbReference>
<comment type="caution">
    <text evidence="2">The sequence shown here is derived from an EMBL/GenBank/DDBJ whole genome shotgun (WGS) entry which is preliminary data.</text>
</comment>
<dbReference type="EMBL" id="JABAIK010000003">
    <property type="protein sequence ID" value="NLS12094.1"/>
    <property type="molecule type" value="Genomic_DNA"/>
</dbReference>
<dbReference type="AlphaFoldDB" id="A0A7X8TNX5"/>
<keyword evidence="1" id="KW-0812">Transmembrane</keyword>
<gene>
    <name evidence="2" type="ORF">HGP28_04200</name>
</gene>
<dbReference type="RefSeq" id="WP_168835200.1">
    <property type="nucleotide sequence ID" value="NZ_JABAIK010000003.1"/>
</dbReference>
<evidence type="ECO:0000313" key="3">
    <source>
        <dbReference type="Proteomes" id="UP000535589"/>
    </source>
</evidence>
<sequence>MEKSNLTTHRWQRWLWLLIIWSASVATLAIIAYLLRLIMRIGVY</sequence>
<protein>
    <submittedName>
        <fullName evidence="2">DUF2474 domain-containing protein</fullName>
    </submittedName>
</protein>
<keyword evidence="1" id="KW-1133">Transmembrane helix</keyword>